<geneLocation type="plasmid" evidence="2">
    <name>unnamed 1</name>
</geneLocation>
<dbReference type="AlphaFoldDB" id="A0AAN1CFE8"/>
<dbReference type="Proteomes" id="UP000075229">
    <property type="component" value="Plasmid unnamed"/>
</dbReference>
<dbReference type="RefSeq" id="WP_062706184.1">
    <property type="nucleotide sequence ID" value="NZ_CP014814.1"/>
</dbReference>
<accession>A0AAN1CFE8</accession>
<evidence type="ECO:0000313" key="1">
    <source>
        <dbReference type="EMBL" id="AMR76149.1"/>
    </source>
</evidence>
<name>A0AAN1CFE8_BORHE</name>
<keyword evidence="1" id="KW-0614">Plasmid</keyword>
<reference evidence="1 2" key="1">
    <citation type="submission" date="2016-03" db="EMBL/GenBank/DDBJ databases">
        <title>Borrelia hermsii Genome sequencing and assembly.</title>
        <authorList>
            <person name="Bontemps-Gallo S."/>
            <person name="Stewart S."/>
        </authorList>
    </citation>
    <scope>NUCLEOTIDE SEQUENCE [LARGE SCALE GENOMIC DNA]</scope>
    <source>
        <strain evidence="1 2">DAH-2E7</strain>
        <plasmid evidence="2">unnamed 1</plasmid>
    </source>
</reference>
<proteinExistence type="predicted"/>
<dbReference type="EMBL" id="CP014814">
    <property type="protein sequence ID" value="AMR76149.1"/>
    <property type="molecule type" value="Genomic_DNA"/>
</dbReference>
<gene>
    <name evidence="1" type="ORF">A0V01_06050</name>
</gene>
<evidence type="ECO:0000313" key="2">
    <source>
        <dbReference type="Proteomes" id="UP000075229"/>
    </source>
</evidence>
<dbReference type="InterPro" id="IPR056914">
    <property type="entry name" value="Gp53-like"/>
</dbReference>
<sequence>MSDFDFTKVGKIFTPGVEHKSGLHQTETGIVDVGSDAICPGDLVISSKSSPMGDILVKKATSNTVSSSSNNIHVIRGFAMRKTNIASHESENYLPGELVPIRRSGELAVTLDTSFSDPKIGQYVFFKSGKLSKDGKGGIQVGRIKDVSAGTSASGTGKVVLLDIQIGHEYDSSGNRKFSS</sequence>
<protein>
    <submittedName>
        <fullName evidence="1">Uncharacterized protein</fullName>
    </submittedName>
</protein>
<organism evidence="1 2">
    <name type="scientific">Borrelia hermsii</name>
    <dbReference type="NCBI Taxonomy" id="140"/>
    <lineage>
        <taxon>Bacteria</taxon>
        <taxon>Pseudomonadati</taxon>
        <taxon>Spirochaetota</taxon>
        <taxon>Spirochaetia</taxon>
        <taxon>Spirochaetales</taxon>
        <taxon>Borreliaceae</taxon>
        <taxon>Borrelia</taxon>
    </lineage>
</organism>
<dbReference type="Pfam" id="PF23982">
    <property type="entry name" value="XM1_gp53_minor_capsid"/>
    <property type="match status" value="1"/>
</dbReference>